<dbReference type="EMBL" id="CAEZSR010000078">
    <property type="protein sequence ID" value="CAB4566505.1"/>
    <property type="molecule type" value="Genomic_DNA"/>
</dbReference>
<sequence>MALSPIFRLADDHVAELAALDPIAATGLGVPGHDHRLTDYSPDGHRARADLARRTRDAVRTAPRTDDHDRLAADVIDDLLDTELEAFDAGEWTYALRTLASPVSGIRSVFDLMPRQGTEAWDAIASRLHAVPAALDGVRATFDHGLATGHVAARRQALATAAQCTTWAETRWFDTLTGEARRADGLPAALVERVAAGADEAIAAYDAFARYLRDDYAPQATETDACGPTRYAVNTRTMLGARLDPGEMYDWAWTDFHELRSDMRRTCEQILPGAGFGEVRDLLDTDPARALHSPEAYQAWLQEVTDTAIERSLALFDVPEPMRRCEARIPPAGSAAAPYYTPPSEDFSRPARTWYPLLGRSSFPMWGDVTTCFHESVPGHHLQIGYTLTRASTLSRIQRTSFVSGHGEGWALYAERLADELGWFENPDQRLGFLAGQMLRTVRVIVDIGMHLGIRIPEGTTLTDGTPFHGGEEWTPALAYEFAVSETGQGETFLASEIDRYLGWPAQAISYKIGEREWLAARDDARRRLGAAFDLRAFHTDALGLGPLGLAQLRSELQHHAV</sequence>
<protein>
    <submittedName>
        <fullName evidence="1">Unannotated protein</fullName>
    </submittedName>
</protein>
<organism evidence="1">
    <name type="scientific">freshwater metagenome</name>
    <dbReference type="NCBI Taxonomy" id="449393"/>
    <lineage>
        <taxon>unclassified sequences</taxon>
        <taxon>metagenomes</taxon>
        <taxon>ecological metagenomes</taxon>
    </lineage>
</organism>
<gene>
    <name evidence="1" type="ORF">UFOPK1493_02126</name>
</gene>
<proteinExistence type="predicted"/>
<evidence type="ECO:0000313" key="1">
    <source>
        <dbReference type="EMBL" id="CAB4566505.1"/>
    </source>
</evidence>
<dbReference type="PANTHER" id="PTHR33361">
    <property type="entry name" value="GLR0591 PROTEIN"/>
    <property type="match status" value="1"/>
</dbReference>
<accession>A0A6J6DUA6</accession>
<dbReference type="InterPro" id="IPR010281">
    <property type="entry name" value="DUF885"/>
</dbReference>
<dbReference type="Pfam" id="PF05960">
    <property type="entry name" value="DUF885"/>
    <property type="match status" value="1"/>
</dbReference>
<dbReference type="AlphaFoldDB" id="A0A6J6DUA6"/>
<name>A0A6J6DUA6_9ZZZZ</name>
<dbReference type="PANTHER" id="PTHR33361:SF2">
    <property type="entry name" value="DUF885 DOMAIN-CONTAINING PROTEIN"/>
    <property type="match status" value="1"/>
</dbReference>
<reference evidence="1" key="1">
    <citation type="submission" date="2020-05" db="EMBL/GenBank/DDBJ databases">
        <authorList>
            <person name="Chiriac C."/>
            <person name="Salcher M."/>
            <person name="Ghai R."/>
            <person name="Kavagutti S V."/>
        </authorList>
    </citation>
    <scope>NUCLEOTIDE SEQUENCE</scope>
</reference>